<dbReference type="PIRSF" id="PIRSF034303">
    <property type="entry name" value="DUF1694"/>
    <property type="match status" value="1"/>
</dbReference>
<dbReference type="Gene3D" id="3.30.1330.30">
    <property type="match status" value="1"/>
</dbReference>
<dbReference type="EMBL" id="CP065425">
    <property type="protein sequence ID" value="QQZ10927.1"/>
    <property type="molecule type" value="Genomic_DNA"/>
</dbReference>
<dbReference type="InterPro" id="IPR012543">
    <property type="entry name" value="DUF1694"/>
</dbReference>
<evidence type="ECO:0000313" key="1">
    <source>
        <dbReference type="EMBL" id="QQZ10927.1"/>
    </source>
</evidence>
<sequence>MPQQPNLEDYLQKGMYGEKQLKPDEKRKYLGTFRERVVIALEKSQVMESQIYSEVEDLMKKNPKAKVLLNGDLTYTFLTKYIQLAKKHNHPYSIVTNKDSNTPIGLVLALDYAINKENIYITKETEKTHQEKETIKKEGLWSSLKGVFIKKK</sequence>
<evidence type="ECO:0000313" key="2">
    <source>
        <dbReference type="Proteomes" id="UP000595691"/>
    </source>
</evidence>
<reference evidence="1 2" key="1">
    <citation type="submission" date="2020-11" db="EMBL/GenBank/DDBJ databases">
        <title>Taxonomic evaluation of the Bacillus sporothermodurans group of bacteria based on whole genome sequences.</title>
        <authorList>
            <person name="Fiedler G."/>
            <person name="Herbstmann A.-D."/>
            <person name="Doll E."/>
            <person name="Wenning M."/>
            <person name="Brinks E."/>
            <person name="Kabisch J."/>
            <person name="Breitenwieser F."/>
            <person name="Lappann M."/>
            <person name="Boehnlein C."/>
            <person name="Franz C."/>
        </authorList>
    </citation>
    <scope>NUCLEOTIDE SEQUENCE [LARGE SCALE GENOMIC DNA]</scope>
    <source>
        <strain evidence="1 2">JCM 19841</strain>
    </source>
</reference>
<dbReference type="SUPFAM" id="SSF160515">
    <property type="entry name" value="YueI-like"/>
    <property type="match status" value="1"/>
</dbReference>
<dbReference type="Proteomes" id="UP000595691">
    <property type="component" value="Chromosome"/>
</dbReference>
<protein>
    <submittedName>
        <fullName evidence="1">YueI family protein</fullName>
    </submittedName>
</protein>
<accession>A0ABX7E941</accession>
<organism evidence="1 2">
    <name type="scientific">Heyndrickxia vini</name>
    <dbReference type="NCBI Taxonomy" id="1476025"/>
    <lineage>
        <taxon>Bacteria</taxon>
        <taxon>Bacillati</taxon>
        <taxon>Bacillota</taxon>
        <taxon>Bacilli</taxon>
        <taxon>Bacillales</taxon>
        <taxon>Bacillaceae</taxon>
        <taxon>Heyndrickxia</taxon>
    </lineage>
</organism>
<dbReference type="Pfam" id="PF07997">
    <property type="entry name" value="DUF1694"/>
    <property type="match status" value="1"/>
</dbReference>
<dbReference type="InterPro" id="IPR029064">
    <property type="entry name" value="Ribosomal_eL30-like_sf"/>
</dbReference>
<dbReference type="RefSeq" id="WP_202780207.1">
    <property type="nucleotide sequence ID" value="NZ_CP065425.1"/>
</dbReference>
<keyword evidence="2" id="KW-1185">Reference proteome</keyword>
<proteinExistence type="predicted"/>
<name>A0ABX7E941_9BACI</name>
<gene>
    <name evidence="1" type="ORF">I5776_08595</name>
</gene>